<gene>
    <name evidence="5" type="ORF">K458DRAFT_418587</name>
</gene>
<feature type="region of interest" description="Disordered" evidence="3">
    <location>
        <begin position="321"/>
        <end position="378"/>
    </location>
</feature>
<feature type="compositionally biased region" description="Low complexity" evidence="3">
    <location>
        <begin position="339"/>
        <end position="351"/>
    </location>
</feature>
<reference evidence="5" key="1">
    <citation type="journal article" date="2020" name="Stud. Mycol.">
        <title>101 Dothideomycetes genomes: a test case for predicting lifestyles and emergence of pathogens.</title>
        <authorList>
            <person name="Haridas S."/>
            <person name="Albert R."/>
            <person name="Binder M."/>
            <person name="Bloem J."/>
            <person name="Labutti K."/>
            <person name="Salamov A."/>
            <person name="Andreopoulos B."/>
            <person name="Baker S."/>
            <person name="Barry K."/>
            <person name="Bills G."/>
            <person name="Bluhm B."/>
            <person name="Cannon C."/>
            <person name="Castanera R."/>
            <person name="Culley D."/>
            <person name="Daum C."/>
            <person name="Ezra D."/>
            <person name="Gonzalez J."/>
            <person name="Henrissat B."/>
            <person name="Kuo A."/>
            <person name="Liang C."/>
            <person name="Lipzen A."/>
            <person name="Lutzoni F."/>
            <person name="Magnuson J."/>
            <person name="Mondo S."/>
            <person name="Nolan M."/>
            <person name="Ohm R."/>
            <person name="Pangilinan J."/>
            <person name="Park H.-J."/>
            <person name="Ramirez L."/>
            <person name="Alfaro M."/>
            <person name="Sun H."/>
            <person name="Tritt A."/>
            <person name="Yoshinaga Y."/>
            <person name="Zwiers L.-H."/>
            <person name="Turgeon B."/>
            <person name="Goodwin S."/>
            <person name="Spatafora J."/>
            <person name="Crous P."/>
            <person name="Grigoriev I."/>
        </authorList>
    </citation>
    <scope>NUCLEOTIDE SEQUENCE</scope>
    <source>
        <strain evidence="5">CBS 122367</strain>
    </source>
</reference>
<name>A0A6G1J0E3_9PLEO</name>
<dbReference type="InterPro" id="IPR003010">
    <property type="entry name" value="C-N_Hydrolase"/>
</dbReference>
<feature type="compositionally biased region" description="Basic and acidic residues" evidence="3">
    <location>
        <begin position="276"/>
        <end position="292"/>
    </location>
</feature>
<dbReference type="Proteomes" id="UP000799291">
    <property type="component" value="Unassembled WGS sequence"/>
</dbReference>
<evidence type="ECO:0000259" key="4">
    <source>
        <dbReference type="PROSITE" id="PS50263"/>
    </source>
</evidence>
<dbReference type="FunFam" id="3.60.110.10:FF:000016">
    <property type="entry name" value="Nitrilase blr3397"/>
    <property type="match status" value="1"/>
</dbReference>
<dbReference type="Pfam" id="PF00795">
    <property type="entry name" value="CN_hydrolase"/>
    <property type="match status" value="1"/>
</dbReference>
<dbReference type="InterPro" id="IPR036526">
    <property type="entry name" value="C-N_Hydrolase_sf"/>
</dbReference>
<dbReference type="InterPro" id="IPR000132">
    <property type="entry name" value="Nitrilase/CN_hydratase_CS"/>
</dbReference>
<feature type="region of interest" description="Disordered" evidence="3">
    <location>
        <begin position="260"/>
        <end position="297"/>
    </location>
</feature>
<evidence type="ECO:0000256" key="1">
    <source>
        <dbReference type="ARBA" id="ARBA00008129"/>
    </source>
</evidence>
<dbReference type="PANTHER" id="PTHR46044">
    <property type="entry name" value="NITRILASE"/>
    <property type="match status" value="1"/>
</dbReference>
<dbReference type="Gene3D" id="3.60.110.10">
    <property type="entry name" value="Carbon-nitrogen hydrolase"/>
    <property type="match status" value="1"/>
</dbReference>
<feature type="domain" description="CN hydrolase" evidence="4">
    <location>
        <begin position="5"/>
        <end position="415"/>
    </location>
</feature>
<keyword evidence="5" id="KW-0378">Hydrolase</keyword>
<accession>A0A6G1J0E3</accession>
<organism evidence="5 6">
    <name type="scientific">Lentithecium fluviatile CBS 122367</name>
    <dbReference type="NCBI Taxonomy" id="1168545"/>
    <lineage>
        <taxon>Eukaryota</taxon>
        <taxon>Fungi</taxon>
        <taxon>Dikarya</taxon>
        <taxon>Ascomycota</taxon>
        <taxon>Pezizomycotina</taxon>
        <taxon>Dothideomycetes</taxon>
        <taxon>Pleosporomycetidae</taxon>
        <taxon>Pleosporales</taxon>
        <taxon>Massarineae</taxon>
        <taxon>Lentitheciaceae</taxon>
        <taxon>Lentithecium</taxon>
    </lineage>
</organism>
<dbReference type="GO" id="GO:0000257">
    <property type="term" value="F:nitrilase activity"/>
    <property type="evidence" value="ECO:0007669"/>
    <property type="project" value="UniProtKB-ARBA"/>
</dbReference>
<dbReference type="PROSITE" id="PS50263">
    <property type="entry name" value="CN_HYDROLASE"/>
    <property type="match status" value="1"/>
</dbReference>
<dbReference type="AlphaFoldDB" id="A0A6G1J0E3"/>
<dbReference type="OrthoDB" id="10250282at2759"/>
<protein>
    <submittedName>
        <fullName evidence="5">Carbon-nitrogen hydrolase</fullName>
    </submittedName>
</protein>
<dbReference type="InterPro" id="IPR044149">
    <property type="entry name" value="Nitrilases_CHs"/>
</dbReference>
<dbReference type="PANTHER" id="PTHR46044:SF12">
    <property type="entry name" value="HYDROLASE"/>
    <property type="match status" value="1"/>
</dbReference>
<proteinExistence type="inferred from homology"/>
<evidence type="ECO:0000313" key="6">
    <source>
        <dbReference type="Proteomes" id="UP000799291"/>
    </source>
</evidence>
<dbReference type="GO" id="GO:0016836">
    <property type="term" value="F:hydro-lyase activity"/>
    <property type="evidence" value="ECO:0007669"/>
    <property type="project" value="UniProtKB-ARBA"/>
</dbReference>
<evidence type="ECO:0000313" key="5">
    <source>
        <dbReference type="EMBL" id="KAF2683609.1"/>
    </source>
</evidence>
<evidence type="ECO:0000256" key="3">
    <source>
        <dbReference type="SAM" id="MobiDB-lite"/>
    </source>
</evidence>
<keyword evidence="6" id="KW-1185">Reference proteome</keyword>
<evidence type="ECO:0000256" key="2">
    <source>
        <dbReference type="PROSITE-ProRule" id="PRU10139"/>
    </source>
</evidence>
<dbReference type="EMBL" id="MU005583">
    <property type="protein sequence ID" value="KAF2683609.1"/>
    <property type="molecule type" value="Genomic_DNA"/>
</dbReference>
<comment type="similarity">
    <text evidence="1">Belongs to the carbon-nitrogen hydrolase superfamily. Nitrilase family.</text>
</comment>
<feature type="active site" description="Proton acceptor" evidence="2">
    <location>
        <position position="44"/>
    </location>
</feature>
<sequence>MPQKLKLASAQSRTLPTTAETLQALERTTKQAAQLGIDIILFPEAYLGGYPRTCTFGNAVGGRTAEGRDQFLQYFHAAIDLGDTPAGTGEDWIERRLELPKGKKYRGDGTREELERIARDTGVFVVTGLVERCAGTLYCGVVYVCPKLGILGKRRKVMPTGAERIIWGQGSPSTLRAVTTEIKDVRVCMAAAICWENYMPLLRQSLYSQNVNLWFAPTADARETWSSLMRTVGVEGRCFVVSANQCVKKSQLPEWITGSAEKSDKEVARSVSASRGETHEESMHPHVAEHGHPRGRRRSTITITEDHHEICWPIAEEAASKLPNGDKNTSAIEDEHSPSHSPSSPTLPSISKAAPKLPSPLTKPKIPSHTHPFATSSSDEFVSRGGSCIISPFGEILAGPLWENEDELLVTEVDFEDCERGRLDLDVAGSYGRLDSFRLTVEGLDLNPPP</sequence>
<dbReference type="SUPFAM" id="SSF56317">
    <property type="entry name" value="Carbon-nitrogen hydrolase"/>
    <property type="match status" value="1"/>
</dbReference>
<dbReference type="PROSITE" id="PS00920">
    <property type="entry name" value="NITRIL_CHT_1"/>
    <property type="match status" value="1"/>
</dbReference>